<feature type="compositionally biased region" description="Low complexity" evidence="2">
    <location>
        <begin position="7"/>
        <end position="19"/>
    </location>
</feature>
<reference evidence="3" key="1">
    <citation type="submission" date="2023-07" db="EMBL/GenBank/DDBJ databases">
        <title>A chromosome-level genome assembly of Lolium multiflorum.</title>
        <authorList>
            <person name="Chen Y."/>
            <person name="Copetti D."/>
            <person name="Kolliker R."/>
            <person name="Studer B."/>
        </authorList>
    </citation>
    <scope>NUCLEOTIDE SEQUENCE</scope>
    <source>
        <strain evidence="3">02402/16</strain>
        <tissue evidence="3">Leaf</tissue>
    </source>
</reference>
<keyword evidence="4" id="KW-1185">Reference proteome</keyword>
<feature type="region of interest" description="Disordered" evidence="2">
    <location>
        <begin position="1"/>
        <end position="49"/>
    </location>
</feature>
<evidence type="ECO:0000313" key="4">
    <source>
        <dbReference type="Proteomes" id="UP001231189"/>
    </source>
</evidence>
<dbReference type="EMBL" id="JAUUTY010000007">
    <property type="protein sequence ID" value="KAK1612450.1"/>
    <property type="molecule type" value="Genomic_DNA"/>
</dbReference>
<comment type="caution">
    <text evidence="3">The sequence shown here is derived from an EMBL/GenBank/DDBJ whole genome shotgun (WGS) entry which is preliminary data.</text>
</comment>
<feature type="compositionally biased region" description="Acidic residues" evidence="2">
    <location>
        <begin position="197"/>
        <end position="210"/>
    </location>
</feature>
<sequence>MVKKKATAAAANVATSATSPKATTDAMKKVAPEASAAAAKDAPGDWPALTMSKRDEKKACSLGMIPAKEGNVIQPDSIPLLALHEPYDLDHQPSEIPSTAEYFPIASEDEGNPEEGGSTANVECCTEVAEDSEALKGEDNDPANPEASSADHIILDDELNDTAVSNHDNDADRAPFVHASLEKSSAQPPKRPSGGFADEDNLLFDFDEGFTEPPSKKAKASPCRPTPAASEASGIQTAITILKDFASQFSFQADNARLQEDVLSMSSKLDQAVKFAATARQDADSLRKELRQLKKKLKEEEKVKAKAQAQKKEREDLLHKSTMALLEAADIPLNSVGKLPADSSADAISLAIESGDLVRALLQNNRVVLSRLHAMIFPKADYQKTLG</sequence>
<organism evidence="3 4">
    <name type="scientific">Lolium multiflorum</name>
    <name type="common">Italian ryegrass</name>
    <name type="synonym">Lolium perenne subsp. multiflorum</name>
    <dbReference type="NCBI Taxonomy" id="4521"/>
    <lineage>
        <taxon>Eukaryota</taxon>
        <taxon>Viridiplantae</taxon>
        <taxon>Streptophyta</taxon>
        <taxon>Embryophyta</taxon>
        <taxon>Tracheophyta</taxon>
        <taxon>Spermatophyta</taxon>
        <taxon>Magnoliopsida</taxon>
        <taxon>Liliopsida</taxon>
        <taxon>Poales</taxon>
        <taxon>Poaceae</taxon>
        <taxon>BOP clade</taxon>
        <taxon>Pooideae</taxon>
        <taxon>Poodae</taxon>
        <taxon>Poeae</taxon>
        <taxon>Poeae Chloroplast Group 2 (Poeae type)</taxon>
        <taxon>Loliodinae</taxon>
        <taxon>Loliinae</taxon>
        <taxon>Lolium</taxon>
    </lineage>
</organism>
<dbReference type="AlphaFoldDB" id="A0AAD8R0D1"/>
<protein>
    <submittedName>
        <fullName evidence="3">Uncharacterized protein</fullName>
    </submittedName>
</protein>
<evidence type="ECO:0000256" key="2">
    <source>
        <dbReference type="SAM" id="MobiDB-lite"/>
    </source>
</evidence>
<evidence type="ECO:0000313" key="3">
    <source>
        <dbReference type="EMBL" id="KAK1612450.1"/>
    </source>
</evidence>
<name>A0AAD8R0D1_LOLMU</name>
<accession>A0AAD8R0D1</accession>
<keyword evidence="1" id="KW-0175">Coiled coil</keyword>
<evidence type="ECO:0000256" key="1">
    <source>
        <dbReference type="SAM" id="Coils"/>
    </source>
</evidence>
<proteinExistence type="predicted"/>
<feature type="coiled-coil region" evidence="1">
    <location>
        <begin position="276"/>
        <end position="320"/>
    </location>
</feature>
<feature type="region of interest" description="Disordered" evidence="2">
    <location>
        <begin position="89"/>
        <end position="231"/>
    </location>
</feature>
<feature type="compositionally biased region" description="Low complexity" evidence="2">
    <location>
        <begin position="32"/>
        <end position="48"/>
    </location>
</feature>
<dbReference type="Proteomes" id="UP001231189">
    <property type="component" value="Unassembled WGS sequence"/>
</dbReference>
<gene>
    <name evidence="3" type="ORF">QYE76_036123</name>
</gene>